<accession>A0ABP3RZI0</accession>
<dbReference type="CDD" id="cd06533">
    <property type="entry name" value="Glyco_transf_WecG_TagA"/>
    <property type="match status" value="1"/>
</dbReference>
<organism evidence="3 4">
    <name type="scientific">Sporichthya brevicatena</name>
    <dbReference type="NCBI Taxonomy" id="171442"/>
    <lineage>
        <taxon>Bacteria</taxon>
        <taxon>Bacillati</taxon>
        <taxon>Actinomycetota</taxon>
        <taxon>Actinomycetes</taxon>
        <taxon>Sporichthyales</taxon>
        <taxon>Sporichthyaceae</taxon>
        <taxon>Sporichthya</taxon>
    </lineage>
</organism>
<keyword evidence="1" id="KW-0328">Glycosyltransferase</keyword>
<proteinExistence type="predicted"/>
<keyword evidence="4" id="KW-1185">Reference proteome</keyword>
<dbReference type="EMBL" id="BAAAHE010000020">
    <property type="protein sequence ID" value="GAA0621850.1"/>
    <property type="molecule type" value="Genomic_DNA"/>
</dbReference>
<dbReference type="InterPro" id="IPR004629">
    <property type="entry name" value="WecG_TagA_CpsF"/>
</dbReference>
<keyword evidence="2" id="KW-0808">Transferase</keyword>
<evidence type="ECO:0000313" key="3">
    <source>
        <dbReference type="EMBL" id="GAA0621850.1"/>
    </source>
</evidence>
<evidence type="ECO:0000313" key="4">
    <source>
        <dbReference type="Proteomes" id="UP001500957"/>
    </source>
</evidence>
<reference evidence="4" key="1">
    <citation type="journal article" date="2019" name="Int. J. Syst. Evol. Microbiol.">
        <title>The Global Catalogue of Microorganisms (GCM) 10K type strain sequencing project: providing services to taxonomists for standard genome sequencing and annotation.</title>
        <authorList>
            <consortium name="The Broad Institute Genomics Platform"/>
            <consortium name="The Broad Institute Genome Sequencing Center for Infectious Disease"/>
            <person name="Wu L."/>
            <person name="Ma J."/>
        </authorList>
    </citation>
    <scope>NUCLEOTIDE SEQUENCE [LARGE SCALE GENOMIC DNA]</scope>
    <source>
        <strain evidence="4">JCM 10671</strain>
    </source>
</reference>
<sequence length="271" mass="29326">MTAKEAGTDTGRNLETMPRVDIYEMSIADLTQTELALHLARARASAAASSPPEPVLVFAAHVGALRHRKSDDYVAAMRSADVVYADGASIVLCAKAAGAKHIERAPTTDLGCDLVQILAEELGRPVRVGLVGGPPGLAEAAGTRLEEYGAQVVTAIDGYREDLEAAVRGLSTTRLDIVFVGLGSPREQVFCVQQRDAFPGGALVVTCGGWFGFLAGQERRAPKLLQNLRLEWVFRVVQSPRRLWKRYLLGALDTARTLIDLRFHQYDRSGA</sequence>
<gene>
    <name evidence="3" type="ORF">GCM10009547_25780</name>
</gene>
<dbReference type="Pfam" id="PF03808">
    <property type="entry name" value="Glyco_tran_WecG"/>
    <property type="match status" value="1"/>
</dbReference>
<dbReference type="NCBIfam" id="TIGR00696">
    <property type="entry name" value="wecG_tagA_cpsF"/>
    <property type="match status" value="1"/>
</dbReference>
<comment type="caution">
    <text evidence="3">The sequence shown here is derived from an EMBL/GenBank/DDBJ whole genome shotgun (WGS) entry which is preliminary data.</text>
</comment>
<dbReference type="PANTHER" id="PTHR34136:SF1">
    <property type="entry name" value="UDP-N-ACETYL-D-MANNOSAMINURONIC ACID TRANSFERASE"/>
    <property type="match status" value="1"/>
</dbReference>
<protein>
    <recommendedName>
        <fullName evidence="5">N-acetylglucosaminyldiphosphoundecaprenol N-acetyl-beta-D-mannosaminyltransferase</fullName>
    </recommendedName>
</protein>
<dbReference type="PANTHER" id="PTHR34136">
    <property type="match status" value="1"/>
</dbReference>
<evidence type="ECO:0008006" key="5">
    <source>
        <dbReference type="Google" id="ProtNLM"/>
    </source>
</evidence>
<name>A0ABP3RZI0_9ACTN</name>
<evidence type="ECO:0000256" key="2">
    <source>
        <dbReference type="ARBA" id="ARBA00022679"/>
    </source>
</evidence>
<evidence type="ECO:0000256" key="1">
    <source>
        <dbReference type="ARBA" id="ARBA00022676"/>
    </source>
</evidence>
<dbReference type="Proteomes" id="UP001500957">
    <property type="component" value="Unassembled WGS sequence"/>
</dbReference>